<evidence type="ECO:0000259" key="8">
    <source>
        <dbReference type="Pfam" id="PF25183"/>
    </source>
</evidence>
<dbReference type="InterPro" id="IPR037066">
    <property type="entry name" value="Plug_dom_sf"/>
</dbReference>
<keyword evidence="4" id="KW-0812">Transmembrane</keyword>
<dbReference type="Gene3D" id="2.170.130.10">
    <property type="entry name" value="TonB-dependent receptor, plug domain"/>
    <property type="match status" value="1"/>
</dbReference>
<keyword evidence="6" id="KW-0998">Cell outer membrane</keyword>
<feature type="domain" description="TonB-dependent receptor plug" evidence="7">
    <location>
        <begin position="148"/>
        <end position="249"/>
    </location>
</feature>
<evidence type="ECO:0000259" key="7">
    <source>
        <dbReference type="Pfam" id="PF07715"/>
    </source>
</evidence>
<feature type="domain" description="TonB-dependent transporter Oar-like beta-barrel" evidence="8">
    <location>
        <begin position="252"/>
        <end position="319"/>
    </location>
</feature>
<comment type="caution">
    <text evidence="9">The sequence shown here is derived from an EMBL/GenBank/DDBJ whole genome shotgun (WGS) entry which is preliminary data.</text>
</comment>
<dbReference type="GO" id="GO:0009279">
    <property type="term" value="C:cell outer membrane"/>
    <property type="evidence" value="ECO:0007669"/>
    <property type="project" value="UniProtKB-SubCell"/>
</dbReference>
<dbReference type="InterPro" id="IPR036942">
    <property type="entry name" value="Beta-barrel_TonB_sf"/>
</dbReference>
<protein>
    <submittedName>
        <fullName evidence="9">Protein oar</fullName>
    </submittedName>
</protein>
<keyword evidence="5" id="KW-0472">Membrane</keyword>
<keyword evidence="10" id="KW-1185">Reference proteome</keyword>
<evidence type="ECO:0000256" key="3">
    <source>
        <dbReference type="ARBA" id="ARBA00022452"/>
    </source>
</evidence>
<evidence type="ECO:0000256" key="2">
    <source>
        <dbReference type="ARBA" id="ARBA00022448"/>
    </source>
</evidence>
<keyword evidence="3" id="KW-1134">Transmembrane beta strand</keyword>
<dbReference type="Pfam" id="PF07715">
    <property type="entry name" value="Plug"/>
    <property type="match status" value="1"/>
</dbReference>
<feature type="domain" description="TonB-dependent transporter Oar-like beta-barrel" evidence="8">
    <location>
        <begin position="360"/>
        <end position="1016"/>
    </location>
</feature>
<dbReference type="GO" id="GO:0044718">
    <property type="term" value="P:siderophore transmembrane transport"/>
    <property type="evidence" value="ECO:0007669"/>
    <property type="project" value="TreeGrafter"/>
</dbReference>
<dbReference type="Gene3D" id="2.40.170.20">
    <property type="entry name" value="TonB-dependent receptor, beta-barrel domain"/>
    <property type="match status" value="1"/>
</dbReference>
<sequence length="1069" mass="117720">MRLGKVNQKFYSMKIFYFRILSLLVFSIFFQKSYGQGVTTSSLTGTITDANGGELPGATIVAVHTPSGTRYGTTSLVDGRYTIPNMRVGGPYTIDITFVGYQEQRSENIFLRLGEPFVLNGRLSESGTALQEIVVSGTRNPILNAERTGASTNISRQQIETLPTINRSLQDFTRLTPQANGNSFGGASNRFNNITIDGAVNNDVFGLSSSGTPGGQASTQPISLDAIQEIQVVLAPYDVTYGNFTGGGVNAVTRSGTNDFEGSIYTFIKGENFVGRNPVSNAKYTTFLDNQYGFRLGGPIIKNKLFFFVNAERGRREAPLAFNAGENGSAITVGTAQTIRDYTLATYGYDVGGYGPVDLKRDNDKLFGRIDWNISDKHQLTIRHNYITASDDNLTRSGTSFSFGNNAYQFSNQQNISVLELRSNLSASLSNNLILGYSRIRDSREIAGSLFPQIQIRNLEGVSSNSAYFGSERSSVANELDQDIFEITDNFRYALGKHTLTFGTHNEFFNFRNLFINNVAGRWDFNTVADYLANNPLQARATYSIVPGESRPAAEFSAAQLGVYVQDVFTITPAFRLTAGVRLDVPIISDKPLNNPMVSTTFPGVQTNETPSGKLLWAPRVGFNYDVTGDRSVQIRGGAGIFTGRVPFVWLSNQFVNSGLVLGTVDVTDNNTTPLVNEVNGGRGFQPDPNQQQSVGGPVSTVEINAVSEDFRIPQVARFNLATDVQLPFGIVGTLEGIYSKTMNNVTYRDINLLPSTSTINAEYSGGADLRPRYSTAPAGKVSTAYTNAIFLDNTNKGYSYNFTAQLQKNFDFNINGMFAYTYGRSTDVNSGTNSTALSNWEFVQIVRDPNNPPLTTSYYETRHRLVGSLGYNVTYGPNKAFGTGINLFYSGFSGTPFTYVYNGDLNGDGRQGNDLLFVPASLEQINLVDVRNSAGVVTLSRDQQWQNLNAFIENDPYLREQRGKYTERNGARTPWEHHFDVRVTQDLGVLTGKYKNTLQITFDIFNVGNLINNDWGRSYFVSNQALSLISTARGVNGFNFNRTSPVGYDLSDLSSRWQGQLGIRYLFQ</sequence>
<dbReference type="SUPFAM" id="SSF49464">
    <property type="entry name" value="Carboxypeptidase regulatory domain-like"/>
    <property type="match status" value="1"/>
</dbReference>
<name>A0A369QGT1_9BACT</name>
<dbReference type="GO" id="GO:0015344">
    <property type="term" value="F:siderophore uptake transmembrane transporter activity"/>
    <property type="evidence" value="ECO:0007669"/>
    <property type="project" value="TreeGrafter"/>
</dbReference>
<dbReference type="Proteomes" id="UP000253919">
    <property type="component" value="Unassembled WGS sequence"/>
</dbReference>
<organism evidence="9 10">
    <name type="scientific">Adhaeribacter pallidiroseus</name>
    <dbReference type="NCBI Taxonomy" id="2072847"/>
    <lineage>
        <taxon>Bacteria</taxon>
        <taxon>Pseudomonadati</taxon>
        <taxon>Bacteroidota</taxon>
        <taxon>Cytophagia</taxon>
        <taxon>Cytophagales</taxon>
        <taxon>Hymenobacteraceae</taxon>
        <taxon>Adhaeribacter</taxon>
    </lineage>
</organism>
<dbReference type="PANTHER" id="PTHR30069">
    <property type="entry name" value="TONB-DEPENDENT OUTER MEMBRANE RECEPTOR"/>
    <property type="match status" value="1"/>
</dbReference>
<dbReference type="Pfam" id="PF25183">
    <property type="entry name" value="OMP_b-brl_4"/>
    <property type="match status" value="2"/>
</dbReference>
<keyword evidence="2" id="KW-0813">Transport</keyword>
<dbReference type="InterPro" id="IPR012910">
    <property type="entry name" value="Plug_dom"/>
</dbReference>
<dbReference type="InterPro" id="IPR039426">
    <property type="entry name" value="TonB-dep_rcpt-like"/>
</dbReference>
<comment type="subcellular location">
    <subcellularLocation>
        <location evidence="1">Cell outer membrane</location>
        <topology evidence="1">Multi-pass membrane protein</topology>
    </subcellularLocation>
</comment>
<evidence type="ECO:0000313" key="9">
    <source>
        <dbReference type="EMBL" id="RDC64133.1"/>
    </source>
</evidence>
<evidence type="ECO:0000256" key="5">
    <source>
        <dbReference type="ARBA" id="ARBA00023136"/>
    </source>
</evidence>
<proteinExistence type="predicted"/>
<evidence type="ECO:0000313" key="10">
    <source>
        <dbReference type="Proteomes" id="UP000253919"/>
    </source>
</evidence>
<evidence type="ECO:0000256" key="6">
    <source>
        <dbReference type="ARBA" id="ARBA00023237"/>
    </source>
</evidence>
<dbReference type="Gene3D" id="2.60.40.1120">
    <property type="entry name" value="Carboxypeptidase-like, regulatory domain"/>
    <property type="match status" value="1"/>
</dbReference>
<dbReference type="AlphaFoldDB" id="A0A369QGT1"/>
<dbReference type="EMBL" id="QASA01000001">
    <property type="protein sequence ID" value="RDC64133.1"/>
    <property type="molecule type" value="Genomic_DNA"/>
</dbReference>
<evidence type="ECO:0000256" key="4">
    <source>
        <dbReference type="ARBA" id="ARBA00022692"/>
    </source>
</evidence>
<gene>
    <name evidence="9" type="ORF">AHMF7616_02743</name>
</gene>
<evidence type="ECO:0000256" key="1">
    <source>
        <dbReference type="ARBA" id="ARBA00004571"/>
    </source>
</evidence>
<dbReference type="InterPro" id="IPR057601">
    <property type="entry name" value="Oar-like_b-barrel"/>
</dbReference>
<dbReference type="SUPFAM" id="SSF56935">
    <property type="entry name" value="Porins"/>
    <property type="match status" value="1"/>
</dbReference>
<reference evidence="9 10" key="1">
    <citation type="submission" date="2018-04" db="EMBL/GenBank/DDBJ databases">
        <title>Adhaeribacter sp. HMF7616 genome sequencing and assembly.</title>
        <authorList>
            <person name="Kang H."/>
            <person name="Kang J."/>
            <person name="Cha I."/>
            <person name="Kim H."/>
            <person name="Joh K."/>
        </authorList>
    </citation>
    <scope>NUCLEOTIDE SEQUENCE [LARGE SCALE GENOMIC DNA]</scope>
    <source>
        <strain evidence="9 10">HMF7616</strain>
    </source>
</reference>
<accession>A0A369QGT1</accession>
<dbReference type="PANTHER" id="PTHR30069:SF46">
    <property type="entry name" value="OAR PROTEIN"/>
    <property type="match status" value="1"/>
</dbReference>
<dbReference type="InterPro" id="IPR008969">
    <property type="entry name" value="CarboxyPept-like_regulatory"/>
</dbReference>
<dbReference type="Pfam" id="PF13620">
    <property type="entry name" value="CarboxypepD_reg"/>
    <property type="match status" value="1"/>
</dbReference>